<comment type="function">
    <text evidence="2">Catalyzes the epimerization of the C3' and C5'positions of dTDP-6-deoxy-D-xylo-4-hexulose, forming dTDP-6-deoxy-L-lyxo-4-hexulose.</text>
</comment>
<dbReference type="PANTHER" id="PTHR21047">
    <property type="entry name" value="DTDP-6-DEOXY-D-GLUCOSE-3,5 EPIMERASE"/>
    <property type="match status" value="1"/>
</dbReference>
<dbReference type="EC" id="5.1.3.13" evidence="3"/>
<evidence type="ECO:0000256" key="8">
    <source>
        <dbReference type="PIRSR" id="PIRSR600888-3"/>
    </source>
</evidence>
<evidence type="ECO:0000256" key="4">
    <source>
        <dbReference type="ARBA" id="ARBA00019595"/>
    </source>
</evidence>
<dbReference type="Gene3D" id="2.60.120.10">
    <property type="entry name" value="Jelly Rolls"/>
    <property type="match status" value="1"/>
</dbReference>
<accession>A0A1A5I4C4</accession>
<gene>
    <name evidence="9" type="ORF">BAE39_01635</name>
</gene>
<evidence type="ECO:0000256" key="6">
    <source>
        <dbReference type="ARBA" id="ARBA00031424"/>
    </source>
</evidence>
<comment type="catalytic activity">
    <reaction evidence="1">
        <text>dTDP-4-dehydro-6-deoxy-alpha-D-glucose = dTDP-4-dehydro-beta-L-rhamnose</text>
        <dbReference type="Rhea" id="RHEA:16969"/>
        <dbReference type="ChEBI" id="CHEBI:57649"/>
        <dbReference type="ChEBI" id="CHEBI:62830"/>
        <dbReference type="EC" id="5.1.3.13"/>
    </reaction>
</comment>
<dbReference type="GO" id="GO:0008830">
    <property type="term" value="F:dTDP-4-dehydrorhamnose 3,5-epimerase activity"/>
    <property type="evidence" value="ECO:0007669"/>
    <property type="project" value="UniProtKB-EC"/>
</dbReference>
<dbReference type="GeneID" id="66680505"/>
<dbReference type="EMBL" id="LZTJ01000001">
    <property type="protein sequence ID" value="OBP82305.1"/>
    <property type="molecule type" value="Genomic_DNA"/>
</dbReference>
<evidence type="ECO:0000256" key="3">
    <source>
        <dbReference type="ARBA" id="ARBA00012098"/>
    </source>
</evidence>
<name>A0A1A5I4C4_RHILI</name>
<organism evidence="9 10">
    <name type="scientific">Rhizobium loti</name>
    <name type="common">Mesorhizobium loti</name>
    <dbReference type="NCBI Taxonomy" id="381"/>
    <lineage>
        <taxon>Bacteria</taxon>
        <taxon>Pseudomonadati</taxon>
        <taxon>Pseudomonadota</taxon>
        <taxon>Alphaproteobacteria</taxon>
        <taxon>Hyphomicrobiales</taxon>
        <taxon>Phyllobacteriaceae</taxon>
        <taxon>Mesorhizobium</taxon>
    </lineage>
</organism>
<proteinExistence type="predicted"/>
<dbReference type="GO" id="GO:0000271">
    <property type="term" value="P:polysaccharide biosynthetic process"/>
    <property type="evidence" value="ECO:0007669"/>
    <property type="project" value="TreeGrafter"/>
</dbReference>
<evidence type="ECO:0000256" key="5">
    <source>
        <dbReference type="ARBA" id="ARBA00029758"/>
    </source>
</evidence>
<protein>
    <recommendedName>
        <fullName evidence="4">dTDP-4-dehydrorhamnose 3,5-epimerase</fullName>
        <ecNumber evidence="3">5.1.3.13</ecNumber>
    </recommendedName>
    <alternativeName>
        <fullName evidence="6">Thymidine diphospho-4-keto-rhamnose 3,5-epimerase</fullName>
    </alternativeName>
    <alternativeName>
        <fullName evidence="5">dTDP-4-keto-6-deoxyglucose 3,5-epimerase</fullName>
    </alternativeName>
    <alternativeName>
        <fullName evidence="7">dTDP-6-deoxy-D-xylo-4-hexulose 3,5-epimerase</fullName>
    </alternativeName>
</protein>
<dbReference type="AlphaFoldDB" id="A0A1A5I4C4"/>
<dbReference type="InterPro" id="IPR011051">
    <property type="entry name" value="RmlC_Cupin_sf"/>
</dbReference>
<comment type="caution">
    <text evidence="9">The sequence shown here is derived from an EMBL/GenBank/DDBJ whole genome shotgun (WGS) entry which is preliminary data.</text>
</comment>
<dbReference type="PANTHER" id="PTHR21047:SF2">
    <property type="entry name" value="THYMIDINE DIPHOSPHO-4-KETO-RHAMNOSE 3,5-EPIMERASE"/>
    <property type="match status" value="1"/>
</dbReference>
<reference evidence="10" key="1">
    <citation type="submission" date="2016-06" db="EMBL/GenBank/DDBJ databases">
        <title>NZP2037 Pacbio-Illumina hybrid assembly.</title>
        <authorList>
            <person name="Ramsay J.P."/>
        </authorList>
    </citation>
    <scope>NUCLEOTIDE SEQUENCE [LARGE SCALE GENOMIC DNA]</scope>
    <source>
        <strain evidence="10">R7ANS::ICEMlSym2042</strain>
    </source>
</reference>
<dbReference type="InterPro" id="IPR014710">
    <property type="entry name" value="RmlC-like_jellyroll"/>
</dbReference>
<dbReference type="InterPro" id="IPR000888">
    <property type="entry name" value="RmlC-like"/>
</dbReference>
<dbReference type="Proteomes" id="UP000093748">
    <property type="component" value="Unassembled WGS sequence"/>
</dbReference>
<evidence type="ECO:0000256" key="2">
    <source>
        <dbReference type="ARBA" id="ARBA00001997"/>
    </source>
</evidence>
<evidence type="ECO:0000313" key="9">
    <source>
        <dbReference type="EMBL" id="OBP82305.1"/>
    </source>
</evidence>
<dbReference type="GO" id="GO:0005829">
    <property type="term" value="C:cytosol"/>
    <property type="evidence" value="ECO:0007669"/>
    <property type="project" value="TreeGrafter"/>
</dbReference>
<dbReference type="Pfam" id="PF00908">
    <property type="entry name" value="dTDP_sugar_isom"/>
    <property type="match status" value="1"/>
</dbReference>
<evidence type="ECO:0000256" key="7">
    <source>
        <dbReference type="ARBA" id="ARBA00033311"/>
    </source>
</evidence>
<evidence type="ECO:0000256" key="1">
    <source>
        <dbReference type="ARBA" id="ARBA00001298"/>
    </source>
</evidence>
<sequence length="176" mass="19952">MDRLSLEDFVDDQPWGDNVPLLEDISSENPIAGVRMQRLVTRGDKRGELTVLISALLEPITPPPHVYLVSAEAGSIRAWVYHKRQFDRLAYTNGDLRVVLYDLREDSPTYQKLEVLDVGAANKILLTIPPYVVHGIQNRGKSTATFINMPTTVYDPKHPDKSRIPFDHPGIPYKFE</sequence>
<dbReference type="RefSeq" id="WP_032932772.1">
    <property type="nucleotide sequence ID" value="NZ_LZTH01000023.1"/>
</dbReference>
<dbReference type="SUPFAM" id="SSF51182">
    <property type="entry name" value="RmlC-like cupins"/>
    <property type="match status" value="1"/>
</dbReference>
<dbReference type="OrthoDB" id="9800680at2"/>
<evidence type="ECO:0000313" key="10">
    <source>
        <dbReference type="Proteomes" id="UP000093748"/>
    </source>
</evidence>
<feature type="site" description="Participates in a stacking interaction with the thymidine ring of dTDP-4-oxo-6-deoxyglucose" evidence="8">
    <location>
        <position position="154"/>
    </location>
</feature>